<evidence type="ECO:0000313" key="3">
    <source>
        <dbReference type="Proteomes" id="UP000309033"/>
    </source>
</evidence>
<keyword evidence="3" id="KW-1185">Reference proteome</keyword>
<dbReference type="EMBL" id="VANP01000004">
    <property type="protein sequence ID" value="TLP60606.1"/>
    <property type="molecule type" value="Genomic_DNA"/>
</dbReference>
<keyword evidence="1" id="KW-1133">Transmembrane helix</keyword>
<gene>
    <name evidence="2" type="ORF">FED44_11895</name>
</gene>
<keyword evidence="1" id="KW-0472">Membrane</keyword>
<feature type="transmembrane region" description="Helical" evidence="1">
    <location>
        <begin position="424"/>
        <end position="441"/>
    </location>
</feature>
<organism evidence="2 3">
    <name type="scientific">Microbispora triticiradicis</name>
    <dbReference type="NCBI Taxonomy" id="2200763"/>
    <lineage>
        <taxon>Bacteria</taxon>
        <taxon>Bacillati</taxon>
        <taxon>Actinomycetota</taxon>
        <taxon>Actinomycetes</taxon>
        <taxon>Streptosporangiales</taxon>
        <taxon>Streptosporangiaceae</taxon>
        <taxon>Microbispora</taxon>
    </lineage>
</organism>
<sequence length="442" mass="46175">MLLAHGVGGRQDLPIPFPAALTGAALALLVSFVALGALWKEPRLGGGNPHARTLPGALQRAMATPAWGWAWRIAGLLAAAYFCVGLVFGPDKADNPTAGAFYVLFWVGLVPLSLLFGPVWRALNPLRTLHLLACAALRRDPDAGLRPLPPGVGYWPACAGLFAFVWLELVAPERATLPVIGAWLAAYAVIMLGGAVVFGARWFGHADPFEAYSGLVGRLAPVHRRDDGVIAWRNSLDGMAGLRPAPGLTTLVVVLLGSTMYDSLSNAPIWVRFTQESPIPAPVTGTAGLLAVIGLVLAAYRIATALAGRWGAAVPGATAGGTAGEIAHSIVPIAVGYVIAHYYTLFLLEGQRTIALLSDPLDTGANWLGTAGWKIQALGTTPAGVATLQVTVIVVGHVLGTVLAHDRALALFPRRTAVLGQVPLLVLMVVYTVVGLLLLFAA</sequence>
<proteinExistence type="predicted"/>
<comment type="caution">
    <text evidence="2">The sequence shown here is derived from an EMBL/GenBank/DDBJ whole genome shotgun (WGS) entry which is preliminary data.</text>
</comment>
<dbReference type="OrthoDB" id="8168962at2"/>
<evidence type="ECO:0000313" key="2">
    <source>
        <dbReference type="EMBL" id="TLP60606.1"/>
    </source>
</evidence>
<feature type="transmembrane region" description="Helical" evidence="1">
    <location>
        <begin position="69"/>
        <end position="88"/>
    </location>
</feature>
<name>A0A5R8Z6Q5_9ACTN</name>
<feature type="transmembrane region" description="Helical" evidence="1">
    <location>
        <begin position="383"/>
        <end position="404"/>
    </location>
</feature>
<accession>A0A5R8Z6Q5</accession>
<reference evidence="2" key="1">
    <citation type="submission" date="2019-05" db="EMBL/GenBank/DDBJ databases">
        <title>Isolation, diversity and antifungal activity of Actinobacteria from wheat.</title>
        <authorList>
            <person name="Yu B."/>
        </authorList>
    </citation>
    <scope>NUCLEOTIDE SEQUENCE [LARGE SCALE GENOMIC DNA]</scope>
    <source>
        <strain evidence="2">NEAU-HEGS1-5</strain>
    </source>
</reference>
<dbReference type="Proteomes" id="UP000309033">
    <property type="component" value="Unassembled WGS sequence"/>
</dbReference>
<feature type="transmembrane region" description="Helical" evidence="1">
    <location>
        <begin position="20"/>
        <end position="39"/>
    </location>
</feature>
<feature type="transmembrane region" description="Helical" evidence="1">
    <location>
        <begin position="279"/>
        <end position="300"/>
    </location>
</feature>
<evidence type="ECO:0000256" key="1">
    <source>
        <dbReference type="SAM" id="Phobius"/>
    </source>
</evidence>
<evidence type="ECO:0008006" key="4">
    <source>
        <dbReference type="Google" id="ProtNLM"/>
    </source>
</evidence>
<feature type="transmembrane region" description="Helical" evidence="1">
    <location>
        <begin position="183"/>
        <end position="203"/>
    </location>
</feature>
<dbReference type="AlphaFoldDB" id="A0A5R8Z6Q5"/>
<keyword evidence="1" id="KW-0812">Transmembrane</keyword>
<feature type="transmembrane region" description="Helical" evidence="1">
    <location>
        <begin position="100"/>
        <end position="120"/>
    </location>
</feature>
<protein>
    <recommendedName>
        <fullName evidence="4">Fenitrothion hydrolase</fullName>
    </recommendedName>
</protein>
<feature type="transmembrane region" description="Helical" evidence="1">
    <location>
        <begin position="152"/>
        <end position="171"/>
    </location>
</feature>